<comment type="function">
    <text evidence="1">Acyltransferase required for the direct transfer of medium- to long-chain fatty acyl moieties from a carrier protein (MbtL) on to the epsilon-amino group of lysine residue in the mycobactin core.</text>
</comment>
<dbReference type="UniPathway" id="UPA00011"/>
<dbReference type="InterPro" id="IPR016181">
    <property type="entry name" value="Acyl_CoA_acyltransferase"/>
</dbReference>
<evidence type="ECO:0000313" key="6">
    <source>
        <dbReference type="EMBL" id="PFG35059.1"/>
    </source>
</evidence>
<evidence type="ECO:0000259" key="5">
    <source>
        <dbReference type="SMART" id="SM01006"/>
    </source>
</evidence>
<evidence type="ECO:0000256" key="3">
    <source>
        <dbReference type="ARBA" id="ARBA00020586"/>
    </source>
</evidence>
<dbReference type="PANTHER" id="PTHR31438:SF1">
    <property type="entry name" value="LYSINE N-ACYLTRANSFERASE C17G9.06C-RELATED"/>
    <property type="match status" value="1"/>
</dbReference>
<evidence type="ECO:0000256" key="2">
    <source>
        <dbReference type="ARBA" id="ARBA00005102"/>
    </source>
</evidence>
<dbReference type="AlphaFoldDB" id="A0A2A9EA23"/>
<reference evidence="6 7" key="1">
    <citation type="submission" date="2017-10" db="EMBL/GenBank/DDBJ databases">
        <title>Sequencing the genomes of 1000 actinobacteria strains.</title>
        <authorList>
            <person name="Klenk H.-P."/>
        </authorList>
    </citation>
    <scope>NUCLEOTIDE SEQUENCE [LARGE SCALE GENOMIC DNA]</scope>
    <source>
        <strain evidence="6 7">DSM 18966</strain>
    </source>
</reference>
<comment type="pathway">
    <text evidence="2">Siderophore biosynthesis; mycobactin biosynthesis.</text>
</comment>
<dbReference type="SUPFAM" id="SSF55729">
    <property type="entry name" value="Acyl-CoA N-acyltransferases (Nat)"/>
    <property type="match status" value="1"/>
</dbReference>
<dbReference type="EMBL" id="PDJG01000001">
    <property type="protein sequence ID" value="PFG35059.1"/>
    <property type="molecule type" value="Genomic_DNA"/>
</dbReference>
<keyword evidence="6" id="KW-0808">Transferase</keyword>
<keyword evidence="7" id="KW-1185">Reference proteome</keyword>
<dbReference type="GO" id="GO:0019290">
    <property type="term" value="P:siderophore biosynthetic process"/>
    <property type="evidence" value="ECO:0007669"/>
    <property type="project" value="InterPro"/>
</dbReference>
<comment type="caution">
    <text evidence="6">The sequence shown here is derived from an EMBL/GenBank/DDBJ whole genome shotgun (WGS) entry which is preliminary data.</text>
</comment>
<dbReference type="Proteomes" id="UP000225548">
    <property type="component" value="Unassembled WGS sequence"/>
</dbReference>
<dbReference type="PANTHER" id="PTHR31438">
    <property type="entry name" value="LYSINE N-ACYLTRANSFERASE C17G9.06C-RELATED"/>
    <property type="match status" value="1"/>
</dbReference>
<dbReference type="OrthoDB" id="5177616at2"/>
<dbReference type="Gene3D" id="3.40.630.30">
    <property type="match status" value="1"/>
</dbReference>
<evidence type="ECO:0000256" key="1">
    <source>
        <dbReference type="ARBA" id="ARBA00003818"/>
    </source>
</evidence>
<dbReference type="SMART" id="SM01006">
    <property type="entry name" value="AlcB"/>
    <property type="match status" value="1"/>
</dbReference>
<feature type="domain" description="Acyltransferase MbtK/IucB-like conserved" evidence="5">
    <location>
        <begin position="8"/>
        <end position="55"/>
    </location>
</feature>
<gene>
    <name evidence="6" type="ORF">ATL42_2992</name>
</gene>
<dbReference type="RefSeq" id="WP_143556785.1">
    <property type="nucleotide sequence ID" value="NZ_PDJG01000001.1"/>
</dbReference>
<organism evidence="6 7">
    <name type="scientific">Sanguibacter antarcticus</name>
    <dbReference type="NCBI Taxonomy" id="372484"/>
    <lineage>
        <taxon>Bacteria</taxon>
        <taxon>Bacillati</taxon>
        <taxon>Actinomycetota</taxon>
        <taxon>Actinomycetes</taxon>
        <taxon>Micrococcales</taxon>
        <taxon>Sanguibacteraceae</taxon>
        <taxon>Sanguibacter</taxon>
    </lineage>
</organism>
<name>A0A2A9EA23_9MICO</name>
<dbReference type="InterPro" id="IPR019432">
    <property type="entry name" value="Acyltransferase_MbtK/IucB-like"/>
</dbReference>
<evidence type="ECO:0000313" key="7">
    <source>
        <dbReference type="Proteomes" id="UP000225548"/>
    </source>
</evidence>
<protein>
    <recommendedName>
        <fullName evidence="3">Lysine N-acyltransferase MbtK</fullName>
    </recommendedName>
    <alternativeName>
        <fullName evidence="4">Mycobactin synthase protein K</fullName>
    </alternativeName>
</protein>
<accession>A0A2A9EA23</accession>
<evidence type="ECO:0000256" key="4">
    <source>
        <dbReference type="ARBA" id="ARBA00031122"/>
    </source>
</evidence>
<dbReference type="Pfam" id="PF13523">
    <property type="entry name" value="Acetyltransf_8"/>
    <property type="match status" value="1"/>
</dbReference>
<sequence length="184" mass="19775">MSLTITIEPVDADRDATTVHAWLRHPASAFWQMQHLAAADVVDYLVAIAADPHQAAWLGRVDGEPTFLVETYDPAHVVLTDVHDALPGDVGMHLLVAPPPVPPAHPVHGLTSAVMAAVVRFLFDELGALRVVVEPDVTNTPITAKNDAAGFRALREVDLPGKRALLSVCTRSDFASSHLGRIHP</sequence>
<proteinExistence type="predicted"/>
<dbReference type="GO" id="GO:0016410">
    <property type="term" value="F:N-acyltransferase activity"/>
    <property type="evidence" value="ECO:0007669"/>
    <property type="project" value="TreeGrafter"/>
</dbReference>